<evidence type="ECO:0000313" key="2">
    <source>
        <dbReference type="EMBL" id="KAF6298983.1"/>
    </source>
</evidence>
<evidence type="ECO:0000256" key="1">
    <source>
        <dbReference type="SAM" id="MobiDB-lite"/>
    </source>
</evidence>
<dbReference type="EMBL" id="JACAGC010000020">
    <property type="protein sequence ID" value="KAF6298983.1"/>
    <property type="molecule type" value="Genomic_DNA"/>
</dbReference>
<dbReference type="Proteomes" id="UP000585614">
    <property type="component" value="Unassembled WGS sequence"/>
</dbReference>
<protein>
    <submittedName>
        <fullName evidence="2">Uncharacterized protein</fullName>
    </submittedName>
</protein>
<sequence>MRRSPLQLRAEASLEKAGEGSLPPEILCAIVTLSEARKFFQVVTTKKNNTNNPPPPAAGILEKAAATALGPRKKQGQALGRFNLRRAPADRQPRTSMHASAPTAGLRFEAPNGAPRSPSGQERAPGSHVAARVSR</sequence>
<comment type="caution">
    <text evidence="2">The sequence shown here is derived from an EMBL/GenBank/DDBJ whole genome shotgun (WGS) entry which is preliminary data.</text>
</comment>
<evidence type="ECO:0000313" key="3">
    <source>
        <dbReference type="Proteomes" id="UP000585614"/>
    </source>
</evidence>
<proteinExistence type="predicted"/>
<gene>
    <name evidence="2" type="ORF">mRhiFer1_009004</name>
</gene>
<name>A0A7J7TF25_RHIFE</name>
<accession>A0A7J7TF25</accession>
<feature type="region of interest" description="Disordered" evidence="1">
    <location>
        <begin position="83"/>
        <end position="135"/>
    </location>
</feature>
<organism evidence="2 3">
    <name type="scientific">Rhinolophus ferrumequinum</name>
    <name type="common">Greater horseshoe bat</name>
    <dbReference type="NCBI Taxonomy" id="59479"/>
    <lineage>
        <taxon>Eukaryota</taxon>
        <taxon>Metazoa</taxon>
        <taxon>Chordata</taxon>
        <taxon>Craniata</taxon>
        <taxon>Vertebrata</taxon>
        <taxon>Euteleostomi</taxon>
        <taxon>Mammalia</taxon>
        <taxon>Eutheria</taxon>
        <taxon>Laurasiatheria</taxon>
        <taxon>Chiroptera</taxon>
        <taxon>Yinpterochiroptera</taxon>
        <taxon>Rhinolophoidea</taxon>
        <taxon>Rhinolophidae</taxon>
        <taxon>Rhinolophinae</taxon>
        <taxon>Rhinolophus</taxon>
    </lineage>
</organism>
<dbReference type="AlphaFoldDB" id="A0A7J7TF25"/>
<reference evidence="2 3" key="1">
    <citation type="journal article" date="2020" name="Nature">
        <title>Six reference-quality genomes reveal evolution of bat adaptations.</title>
        <authorList>
            <person name="Jebb D."/>
            <person name="Huang Z."/>
            <person name="Pippel M."/>
            <person name="Hughes G.M."/>
            <person name="Lavrichenko K."/>
            <person name="Devanna P."/>
            <person name="Winkler S."/>
            <person name="Jermiin L.S."/>
            <person name="Skirmuntt E.C."/>
            <person name="Katzourakis A."/>
            <person name="Burkitt-Gray L."/>
            <person name="Ray D.A."/>
            <person name="Sullivan K.A.M."/>
            <person name="Roscito J.G."/>
            <person name="Kirilenko B.M."/>
            <person name="Davalos L.M."/>
            <person name="Corthals A.P."/>
            <person name="Power M.L."/>
            <person name="Jones G."/>
            <person name="Ransome R.D."/>
            <person name="Dechmann D.K.N."/>
            <person name="Locatelli A.G."/>
            <person name="Puechmaille S.J."/>
            <person name="Fedrigo O."/>
            <person name="Jarvis E.D."/>
            <person name="Hiller M."/>
            <person name="Vernes S.C."/>
            <person name="Myers E.W."/>
            <person name="Teeling E.C."/>
        </authorList>
    </citation>
    <scope>NUCLEOTIDE SEQUENCE [LARGE SCALE GENOMIC DNA]</scope>
    <source>
        <strain evidence="2">MRhiFer1</strain>
        <tissue evidence="2">Lung</tissue>
    </source>
</reference>